<dbReference type="PATRIC" id="fig|1278073.3.peg.7828"/>
<name>L7ULT9_MYXSD</name>
<dbReference type="HOGENOM" id="CLU_081840_2_0_7"/>
<proteinExistence type="predicted"/>
<evidence type="ECO:0000313" key="5">
    <source>
        <dbReference type="Proteomes" id="UP000011131"/>
    </source>
</evidence>
<dbReference type="PROSITE" id="PS51186">
    <property type="entry name" value="GNAT"/>
    <property type="match status" value="1"/>
</dbReference>
<keyword evidence="5" id="KW-1185">Reference proteome</keyword>
<evidence type="ECO:0000256" key="1">
    <source>
        <dbReference type="ARBA" id="ARBA00022679"/>
    </source>
</evidence>
<protein>
    <submittedName>
        <fullName evidence="4">Acetyltransferase</fullName>
    </submittedName>
</protein>
<dbReference type="InterPro" id="IPR016181">
    <property type="entry name" value="Acyl_CoA_acyltransferase"/>
</dbReference>
<dbReference type="Pfam" id="PF13508">
    <property type="entry name" value="Acetyltransf_7"/>
    <property type="match status" value="1"/>
</dbReference>
<dbReference type="InterPro" id="IPR000182">
    <property type="entry name" value="GNAT_dom"/>
</dbReference>
<gene>
    <name evidence="4" type="ordered locus">MYSTI_07696</name>
</gene>
<dbReference type="Proteomes" id="UP000011131">
    <property type="component" value="Chromosome"/>
</dbReference>
<dbReference type="RefSeq" id="WP_015353221.1">
    <property type="nucleotide sequence ID" value="NC_020126.1"/>
</dbReference>
<dbReference type="GO" id="GO:0016747">
    <property type="term" value="F:acyltransferase activity, transferring groups other than amino-acyl groups"/>
    <property type="evidence" value="ECO:0007669"/>
    <property type="project" value="InterPro"/>
</dbReference>
<feature type="domain" description="N-acetyltransferase" evidence="3">
    <location>
        <begin position="3"/>
        <end position="148"/>
    </location>
</feature>
<dbReference type="PANTHER" id="PTHR43877:SF1">
    <property type="entry name" value="ACETYLTRANSFERASE"/>
    <property type="match status" value="1"/>
</dbReference>
<organism evidence="4 5">
    <name type="scientific">Myxococcus stipitatus (strain DSM 14675 / JCM 12634 / Mx s8)</name>
    <dbReference type="NCBI Taxonomy" id="1278073"/>
    <lineage>
        <taxon>Bacteria</taxon>
        <taxon>Pseudomonadati</taxon>
        <taxon>Myxococcota</taxon>
        <taxon>Myxococcia</taxon>
        <taxon>Myxococcales</taxon>
        <taxon>Cystobacterineae</taxon>
        <taxon>Myxococcaceae</taxon>
        <taxon>Myxococcus</taxon>
    </lineage>
</organism>
<evidence type="ECO:0000256" key="2">
    <source>
        <dbReference type="ARBA" id="ARBA00023315"/>
    </source>
</evidence>
<evidence type="ECO:0000313" key="4">
    <source>
        <dbReference type="EMBL" id="AGC48968.1"/>
    </source>
</evidence>
<dbReference type="KEGG" id="msd:MYSTI_07696"/>
<dbReference type="InterPro" id="IPR050832">
    <property type="entry name" value="Bact_Acetyltransf"/>
</dbReference>
<dbReference type="EMBL" id="CP004025">
    <property type="protein sequence ID" value="AGC48968.1"/>
    <property type="molecule type" value="Genomic_DNA"/>
</dbReference>
<dbReference type="SUPFAM" id="SSF55729">
    <property type="entry name" value="Acyl-CoA N-acyltransferases (Nat)"/>
    <property type="match status" value="1"/>
</dbReference>
<dbReference type="STRING" id="1278073.MYSTI_07696"/>
<keyword evidence="2" id="KW-0012">Acyltransferase</keyword>
<dbReference type="eggNOG" id="COG3153">
    <property type="taxonomic scope" value="Bacteria"/>
</dbReference>
<keyword evidence="1 4" id="KW-0808">Transferase</keyword>
<evidence type="ECO:0000259" key="3">
    <source>
        <dbReference type="PROSITE" id="PS51186"/>
    </source>
</evidence>
<dbReference type="AlphaFoldDB" id="L7ULT9"/>
<accession>L7ULT9</accession>
<dbReference type="OrthoDB" id="9797178at2"/>
<sequence>MPVTLRPEAPADSAAIEHVTVAAFKNAPHTDHTEQFIVNALRRAGAMTVSLVAEDGGILVGHVALSPVSISSGARGWYGLGPISVLPDRQGQGIGAQLMNASMAALKDLGAAGCVLLGDPAFYSRFGFQPQPGLVLPGVPPEYFQALRFHGDWPEGTVTYHDAFNATS</sequence>
<dbReference type="CDD" id="cd04301">
    <property type="entry name" value="NAT_SF"/>
    <property type="match status" value="1"/>
</dbReference>
<reference evidence="4 5" key="1">
    <citation type="journal article" date="2013" name="Genome Announc.">
        <title>Complete genome sequence of Myxococcus stipitatus strain DSM 14675, a fruiting myxobacterium.</title>
        <authorList>
            <person name="Huntley S."/>
            <person name="Kneip S."/>
            <person name="Treuner-Lange A."/>
            <person name="Sogaard-Andersen L."/>
        </authorList>
    </citation>
    <scope>NUCLEOTIDE SEQUENCE [LARGE SCALE GENOMIC DNA]</scope>
    <source>
        <strain evidence="5">DSM 14675 / JCM 12634 / Mx s8</strain>
    </source>
</reference>
<dbReference type="Gene3D" id="3.40.630.30">
    <property type="match status" value="1"/>
</dbReference>
<dbReference type="PANTHER" id="PTHR43877">
    <property type="entry name" value="AMINOALKYLPHOSPHONATE N-ACETYLTRANSFERASE-RELATED-RELATED"/>
    <property type="match status" value="1"/>
</dbReference>